<dbReference type="KEGG" id="vg:29078291"/>
<evidence type="ECO:0000313" key="1">
    <source>
        <dbReference type="EMBL" id="AOE44836.1"/>
    </source>
</evidence>
<dbReference type="RefSeq" id="YP_009277763.1">
    <property type="nucleotide sequence ID" value="NC_031001.1"/>
</dbReference>
<reference evidence="1 2" key="1">
    <citation type="submission" date="2016-07" db="EMBL/GenBank/DDBJ databases">
        <authorList>
            <person name="Montgomery M.T."/>
            <person name="Pope W.H."/>
            <person name="Garlena R.A."/>
            <person name="Russell D.A."/>
            <person name="Jacobs-Sera D."/>
            <person name="Hendrix R.W."/>
            <person name="Hatfull G.F."/>
        </authorList>
    </citation>
    <scope>NUCLEOTIDE SEQUENCE [LARGE SCALE GENOMIC DNA]</scope>
</reference>
<keyword evidence="2" id="KW-1185">Reference proteome</keyword>
<evidence type="ECO:0000313" key="2">
    <source>
        <dbReference type="Proteomes" id="UP000204083"/>
    </source>
</evidence>
<dbReference type="Proteomes" id="UP000204083">
    <property type="component" value="Segment"/>
</dbReference>
<name>A0A1B3B1I0_9CAUD</name>
<proteinExistence type="predicted"/>
<dbReference type="OrthoDB" id="4320at10239"/>
<protein>
    <submittedName>
        <fullName evidence="1">Minor tail protein</fullName>
    </submittedName>
</protein>
<accession>A0A1B3B1I0</accession>
<gene>
    <name evidence="1" type="primary">24</name>
    <name evidence="1" type="ORF">SEA_TERAPIN_24</name>
</gene>
<organism evidence="1 2">
    <name type="scientific">Gordonia phage Terapin</name>
    <dbReference type="NCBI Taxonomy" id="1887654"/>
    <lineage>
        <taxon>Viruses</taxon>
        <taxon>Duplodnaviria</taxon>
        <taxon>Heunggongvirae</taxon>
        <taxon>Uroviricota</taxon>
        <taxon>Caudoviricetes</taxon>
        <taxon>Terapinvirus</taxon>
        <taxon>Terapinvirus terapin</taxon>
    </lineage>
</organism>
<sequence length="377" mass="42481">MKIIVEEAVTGNILTRDLALVQPPEVVRTLSGPASVKFSVFPDEPSMEGILFKGYGQMVHVEIDRQDGTPWVFGSGITQPPDIDAETGAVTITANGFSGYPDQIPWLQNYNPIAVDPFEVIHRIWTHIQAQPQGNLGVTVSPASSNTLLLPGFYYDGSEFVLDFFAYFVRSEDYRDCLEEIHSLCRDVPIDFFEDSAWNAGRTAINKTLRLAYPRGGTVQNGLIFKQRENILSMSPAQEMDIQYNSEVIVRGWFPGKMHKTHLVNADPTRYRRVIKDEDALINSRERSAARAGRKLAIRQVPHHWGAITVDMYHPNAPWGTYDVGDDILISGEMPMEGRKSEWHRIMTIQPNDQAGIVQMTTKHVDAFNYDPITFPE</sequence>
<dbReference type="GeneID" id="29078291"/>
<dbReference type="EMBL" id="KX557285">
    <property type="protein sequence ID" value="AOE44836.1"/>
    <property type="molecule type" value="Genomic_DNA"/>
</dbReference>